<keyword evidence="1" id="KW-0472">Membrane</keyword>
<organism evidence="2 3">
    <name type="scientific">Lucifera butyrica</name>
    <dbReference type="NCBI Taxonomy" id="1351585"/>
    <lineage>
        <taxon>Bacteria</taxon>
        <taxon>Bacillati</taxon>
        <taxon>Bacillota</taxon>
        <taxon>Negativicutes</taxon>
        <taxon>Veillonellales</taxon>
        <taxon>Veillonellaceae</taxon>
        <taxon>Lucifera</taxon>
    </lineage>
</organism>
<proteinExistence type="predicted"/>
<keyword evidence="1" id="KW-0812">Transmembrane</keyword>
<feature type="transmembrane region" description="Helical" evidence="1">
    <location>
        <begin position="92"/>
        <end position="113"/>
    </location>
</feature>
<dbReference type="RefSeq" id="WP_122627009.1">
    <property type="nucleotide sequence ID" value="NZ_UPPP01000061.1"/>
</dbReference>
<name>A0A498R5E2_9FIRM</name>
<evidence type="ECO:0000313" key="3">
    <source>
        <dbReference type="Proteomes" id="UP000277811"/>
    </source>
</evidence>
<dbReference type="Proteomes" id="UP000277811">
    <property type="component" value="Unassembled WGS sequence"/>
</dbReference>
<accession>A0A498R5E2</accession>
<gene>
    <name evidence="2" type="ORF">LUCI_1258</name>
</gene>
<feature type="transmembrane region" description="Helical" evidence="1">
    <location>
        <begin position="133"/>
        <end position="156"/>
    </location>
</feature>
<protein>
    <submittedName>
        <fullName evidence="2">Uncharacterized protein</fullName>
    </submittedName>
</protein>
<sequence length="159" mass="17252">MITLLVNFAAAVIMAAGTVLTLFPRFHGNLFILAGAFIAINGNGKIIPPYLLLELTILAAAAEIGSVCLRWFLTKDYDLAPSICINSVVGHIAGLVITGAILGLVSGTILWEIFVGKTLLPRFDVMTKVMVRLAMVAAFRWVCGWLMVLIIFRYLATVQ</sequence>
<keyword evidence="3" id="KW-1185">Reference proteome</keyword>
<dbReference type="AlphaFoldDB" id="A0A498R5E2"/>
<dbReference type="EMBL" id="UPPP01000061">
    <property type="protein sequence ID" value="VBB06047.1"/>
    <property type="molecule type" value="Genomic_DNA"/>
</dbReference>
<feature type="transmembrane region" description="Helical" evidence="1">
    <location>
        <begin position="50"/>
        <end position="72"/>
    </location>
</feature>
<reference evidence="2 3" key="1">
    <citation type="submission" date="2018-06" db="EMBL/GenBank/DDBJ databases">
        <authorList>
            <person name="Strepis N."/>
        </authorList>
    </citation>
    <scope>NUCLEOTIDE SEQUENCE [LARGE SCALE GENOMIC DNA]</scope>
    <source>
        <strain evidence="2">LUCI</strain>
    </source>
</reference>
<evidence type="ECO:0000313" key="2">
    <source>
        <dbReference type="EMBL" id="VBB06047.1"/>
    </source>
</evidence>
<keyword evidence="1" id="KW-1133">Transmembrane helix</keyword>
<dbReference type="OrthoDB" id="1682599at2"/>
<evidence type="ECO:0000256" key="1">
    <source>
        <dbReference type="SAM" id="Phobius"/>
    </source>
</evidence>